<accession>A0ABN7AIS7</accession>
<name>A0ABN7AIS7_9HEMI</name>
<gene>
    <name evidence="2" type="ORF">NTJ_04661</name>
</gene>
<protein>
    <submittedName>
        <fullName evidence="2">Uncharacterized protein</fullName>
    </submittedName>
</protein>
<evidence type="ECO:0000313" key="2">
    <source>
        <dbReference type="EMBL" id="BES91853.1"/>
    </source>
</evidence>
<evidence type="ECO:0000313" key="3">
    <source>
        <dbReference type="Proteomes" id="UP001307889"/>
    </source>
</evidence>
<proteinExistence type="predicted"/>
<reference evidence="2 3" key="1">
    <citation type="submission" date="2023-09" db="EMBL/GenBank/DDBJ databases">
        <title>Nesidiocoris tenuis whole genome shotgun sequence.</title>
        <authorList>
            <person name="Shibata T."/>
            <person name="Shimoda M."/>
            <person name="Kobayashi T."/>
            <person name="Uehara T."/>
        </authorList>
    </citation>
    <scope>NUCLEOTIDE SEQUENCE [LARGE SCALE GENOMIC DNA]</scope>
    <source>
        <strain evidence="2 3">Japan</strain>
    </source>
</reference>
<feature type="signal peptide" evidence="1">
    <location>
        <begin position="1"/>
        <end position="19"/>
    </location>
</feature>
<evidence type="ECO:0000256" key="1">
    <source>
        <dbReference type="SAM" id="SignalP"/>
    </source>
</evidence>
<dbReference type="EMBL" id="AP028911">
    <property type="protein sequence ID" value="BES91853.1"/>
    <property type="molecule type" value="Genomic_DNA"/>
</dbReference>
<organism evidence="2 3">
    <name type="scientific">Nesidiocoris tenuis</name>
    <dbReference type="NCBI Taxonomy" id="355587"/>
    <lineage>
        <taxon>Eukaryota</taxon>
        <taxon>Metazoa</taxon>
        <taxon>Ecdysozoa</taxon>
        <taxon>Arthropoda</taxon>
        <taxon>Hexapoda</taxon>
        <taxon>Insecta</taxon>
        <taxon>Pterygota</taxon>
        <taxon>Neoptera</taxon>
        <taxon>Paraneoptera</taxon>
        <taxon>Hemiptera</taxon>
        <taxon>Heteroptera</taxon>
        <taxon>Panheteroptera</taxon>
        <taxon>Cimicomorpha</taxon>
        <taxon>Miridae</taxon>
        <taxon>Dicyphina</taxon>
        <taxon>Nesidiocoris</taxon>
    </lineage>
</organism>
<keyword evidence="3" id="KW-1185">Reference proteome</keyword>
<keyword evidence="1" id="KW-0732">Signal</keyword>
<feature type="chain" id="PRO_5047477495" evidence="1">
    <location>
        <begin position="20"/>
        <end position="84"/>
    </location>
</feature>
<sequence length="84" mass="9944">MKLFLQLLMFCILLVSTIARIEPIYGIYFVNSGSLYFQDERISGAEKFFVQKPEKKIESRNPNVQVFQENIDLRKRMKARLNNL</sequence>
<dbReference type="Proteomes" id="UP001307889">
    <property type="component" value="Chromosome 3"/>
</dbReference>